<dbReference type="SUPFAM" id="SSF52047">
    <property type="entry name" value="RNI-like"/>
    <property type="match status" value="1"/>
</dbReference>
<evidence type="ECO:0000313" key="1">
    <source>
        <dbReference type="EMBL" id="ORY83469.1"/>
    </source>
</evidence>
<dbReference type="InterPro" id="IPR032675">
    <property type="entry name" value="LRR_dom_sf"/>
</dbReference>
<evidence type="ECO:0000313" key="2">
    <source>
        <dbReference type="Proteomes" id="UP000193467"/>
    </source>
</evidence>
<gene>
    <name evidence="1" type="ORF">BCR35DRAFT_63241</name>
</gene>
<organism evidence="1 2">
    <name type="scientific">Leucosporidium creatinivorum</name>
    <dbReference type="NCBI Taxonomy" id="106004"/>
    <lineage>
        <taxon>Eukaryota</taxon>
        <taxon>Fungi</taxon>
        <taxon>Dikarya</taxon>
        <taxon>Basidiomycota</taxon>
        <taxon>Pucciniomycotina</taxon>
        <taxon>Microbotryomycetes</taxon>
        <taxon>Leucosporidiales</taxon>
        <taxon>Leucosporidium</taxon>
    </lineage>
</organism>
<dbReference type="Gene3D" id="3.80.10.10">
    <property type="entry name" value="Ribonuclease Inhibitor"/>
    <property type="match status" value="1"/>
</dbReference>
<comment type="caution">
    <text evidence="1">The sequence shown here is derived from an EMBL/GenBank/DDBJ whole genome shotgun (WGS) entry which is preliminary data.</text>
</comment>
<evidence type="ECO:0008006" key="3">
    <source>
        <dbReference type="Google" id="ProtNLM"/>
    </source>
</evidence>
<dbReference type="InParanoid" id="A0A1Y2FHQ0"/>
<proteinExistence type="predicted"/>
<sequence length="335" mass="36534">MVTNTPAAARPSLITLPPELLLPIVEHALPPPALRSFSQRSSILRELASVQSSVTAIAQSGLLAHVQLGPPERDARTTRLLAAEQGGKLSASKIKSVSLQSGAGASEEVVELVRRCTSVEEVWWGDATHEEDALFAALAELPNLKSLHLSECWFDLPSAPFAFNSLTHLTIAVGDPEGLNTDLLRPYHFPSLHSITISLYNWSEVEDLESAVSLLAPQLRTLSLLDEEGFQENWRMKEVLPKLSSLHCLELKDPAADLLQAISAIPSPLRTLRLDAQSAGKLLEVGILPACLEQLKSLALFNPSEMRTTSIEEWSARRGVRLESWDGGEGDHWVG</sequence>
<dbReference type="AlphaFoldDB" id="A0A1Y2FHQ0"/>
<name>A0A1Y2FHQ0_9BASI</name>
<reference evidence="1 2" key="1">
    <citation type="submission" date="2016-07" db="EMBL/GenBank/DDBJ databases">
        <title>Pervasive Adenine N6-methylation of Active Genes in Fungi.</title>
        <authorList>
            <consortium name="DOE Joint Genome Institute"/>
            <person name="Mondo S.J."/>
            <person name="Dannebaum R.O."/>
            <person name="Kuo R.C."/>
            <person name="Labutti K."/>
            <person name="Haridas S."/>
            <person name="Kuo A."/>
            <person name="Salamov A."/>
            <person name="Ahrendt S.R."/>
            <person name="Lipzen A."/>
            <person name="Sullivan W."/>
            <person name="Andreopoulos W.B."/>
            <person name="Clum A."/>
            <person name="Lindquist E."/>
            <person name="Daum C."/>
            <person name="Ramamoorthy G.K."/>
            <person name="Gryganskyi A."/>
            <person name="Culley D."/>
            <person name="Magnuson J.K."/>
            <person name="James T.Y."/>
            <person name="O'Malley M.A."/>
            <person name="Stajich J.E."/>
            <person name="Spatafora J.W."/>
            <person name="Visel A."/>
            <person name="Grigoriev I.V."/>
        </authorList>
    </citation>
    <scope>NUCLEOTIDE SEQUENCE [LARGE SCALE GENOMIC DNA]</scope>
    <source>
        <strain evidence="1 2">62-1032</strain>
    </source>
</reference>
<keyword evidence="2" id="KW-1185">Reference proteome</keyword>
<dbReference type="Proteomes" id="UP000193467">
    <property type="component" value="Unassembled WGS sequence"/>
</dbReference>
<dbReference type="EMBL" id="MCGR01000019">
    <property type="protein sequence ID" value="ORY83469.1"/>
    <property type="molecule type" value="Genomic_DNA"/>
</dbReference>
<protein>
    <recommendedName>
        <fullName evidence="3">F-box domain-containing protein</fullName>
    </recommendedName>
</protein>
<accession>A0A1Y2FHQ0</accession>